<accession>A0A6P3ZGR9</accession>
<gene>
    <name evidence="9" type="primary">LOC107413803</name>
</gene>
<dbReference type="Pfam" id="PF00011">
    <property type="entry name" value="HSP20"/>
    <property type="match status" value="1"/>
</dbReference>
<comment type="similarity">
    <text evidence="5 6">Belongs to the small heat shock protein (HSP20) family.</text>
</comment>
<evidence type="ECO:0000313" key="9">
    <source>
        <dbReference type="RefSeq" id="XP_015877332.1"/>
    </source>
</evidence>
<dbReference type="GO" id="GO:0005737">
    <property type="term" value="C:cytoplasm"/>
    <property type="evidence" value="ECO:0007669"/>
    <property type="project" value="UniProtKB-SubCell"/>
</dbReference>
<dbReference type="AlphaFoldDB" id="A0A6P3ZGR9"/>
<reference evidence="9" key="1">
    <citation type="submission" date="2025-08" db="UniProtKB">
        <authorList>
            <consortium name="RefSeq"/>
        </authorList>
    </citation>
    <scope>IDENTIFICATION</scope>
    <source>
        <tissue evidence="9">Seedling</tissue>
    </source>
</reference>
<name>A0A6P3ZGR9_ZIZJJ</name>
<protein>
    <submittedName>
        <fullName evidence="9">18.1 kDa class I heat shock protein</fullName>
    </submittedName>
</protein>
<dbReference type="RefSeq" id="XP_015877332.1">
    <property type="nucleotide sequence ID" value="XM_016021846.4"/>
</dbReference>
<sequence length="161" mass="18718">MSMIRNVFGRRPNFFDPSSFEVWDPFEGFPFRSHSELGSHSWFPPQTASFAQARIDWVETPTAHVFRTDVPGLRKEEVKVAVEEGRVLHISGERRRELEKTTDTWHRVERISGKFSRRFRLPENAKFDQVKAVMDNGVLTVTVPKEEPRRTTSRNIEISCG</sequence>
<dbReference type="Proteomes" id="UP001652623">
    <property type="component" value="Chromosome 8"/>
</dbReference>
<evidence type="ECO:0000256" key="5">
    <source>
        <dbReference type="PROSITE-ProRule" id="PRU00285"/>
    </source>
</evidence>
<comment type="subcellular location">
    <subcellularLocation>
        <location evidence="1">Cytoplasm</location>
    </subcellularLocation>
</comment>
<dbReference type="FunFam" id="2.60.40.790:FF:000009">
    <property type="entry name" value="17.6 kDa class I heat shock protein-like"/>
    <property type="match status" value="1"/>
</dbReference>
<evidence type="ECO:0000256" key="1">
    <source>
        <dbReference type="ARBA" id="ARBA00004496"/>
    </source>
</evidence>
<dbReference type="KEGG" id="zju:107413803"/>
<evidence type="ECO:0000256" key="2">
    <source>
        <dbReference type="ARBA" id="ARBA00022490"/>
    </source>
</evidence>
<comment type="subunit">
    <text evidence="4">Forms oligomeric structures.</text>
</comment>
<organism evidence="8 9">
    <name type="scientific">Ziziphus jujuba</name>
    <name type="common">Chinese jujube</name>
    <name type="synonym">Ziziphus sativa</name>
    <dbReference type="NCBI Taxonomy" id="326968"/>
    <lineage>
        <taxon>Eukaryota</taxon>
        <taxon>Viridiplantae</taxon>
        <taxon>Streptophyta</taxon>
        <taxon>Embryophyta</taxon>
        <taxon>Tracheophyta</taxon>
        <taxon>Spermatophyta</taxon>
        <taxon>Magnoliopsida</taxon>
        <taxon>eudicotyledons</taxon>
        <taxon>Gunneridae</taxon>
        <taxon>Pentapetalae</taxon>
        <taxon>rosids</taxon>
        <taxon>fabids</taxon>
        <taxon>Rosales</taxon>
        <taxon>Rhamnaceae</taxon>
        <taxon>Paliureae</taxon>
        <taxon>Ziziphus</taxon>
    </lineage>
</organism>
<dbReference type="InParanoid" id="A0A6P3ZGR9"/>
<keyword evidence="3 9" id="KW-0346">Stress response</keyword>
<dbReference type="PROSITE" id="PS01031">
    <property type="entry name" value="SHSP"/>
    <property type="match status" value="1"/>
</dbReference>
<dbReference type="InterPro" id="IPR008978">
    <property type="entry name" value="HSP20-like_chaperone"/>
</dbReference>
<proteinExistence type="inferred from homology"/>
<dbReference type="CDD" id="cd06472">
    <property type="entry name" value="ACD_ScHsp26_like"/>
    <property type="match status" value="1"/>
</dbReference>
<dbReference type="InterPro" id="IPR031107">
    <property type="entry name" value="Small_HSP"/>
</dbReference>
<dbReference type="PANTHER" id="PTHR11527">
    <property type="entry name" value="HEAT-SHOCK PROTEIN 20 FAMILY MEMBER"/>
    <property type="match status" value="1"/>
</dbReference>
<evidence type="ECO:0000256" key="3">
    <source>
        <dbReference type="ARBA" id="ARBA00023016"/>
    </source>
</evidence>
<dbReference type="GeneID" id="107413803"/>
<evidence type="ECO:0000256" key="4">
    <source>
        <dbReference type="ARBA" id="ARBA00038789"/>
    </source>
</evidence>
<feature type="domain" description="SHSP" evidence="7">
    <location>
        <begin position="46"/>
        <end position="161"/>
    </location>
</feature>
<evidence type="ECO:0000259" key="7">
    <source>
        <dbReference type="PROSITE" id="PS01031"/>
    </source>
</evidence>
<dbReference type="SUPFAM" id="SSF49764">
    <property type="entry name" value="HSP20-like chaperones"/>
    <property type="match status" value="1"/>
</dbReference>
<dbReference type="InterPro" id="IPR002068">
    <property type="entry name" value="A-crystallin/Hsp20_dom"/>
</dbReference>
<evidence type="ECO:0000313" key="8">
    <source>
        <dbReference type="Proteomes" id="UP001652623"/>
    </source>
</evidence>
<keyword evidence="8" id="KW-1185">Reference proteome</keyword>
<dbReference type="Gene3D" id="2.60.40.790">
    <property type="match status" value="1"/>
</dbReference>
<evidence type="ECO:0000256" key="6">
    <source>
        <dbReference type="RuleBase" id="RU003616"/>
    </source>
</evidence>
<keyword evidence="2" id="KW-0963">Cytoplasm</keyword>